<protein>
    <submittedName>
        <fullName evidence="2">Uncharacterized protein</fullName>
    </submittedName>
</protein>
<evidence type="ECO:0000313" key="2">
    <source>
        <dbReference type="EMBL" id="TYL39652.1"/>
    </source>
</evidence>
<dbReference type="RefSeq" id="WP_148856786.1">
    <property type="nucleotide sequence ID" value="NZ_PHNJ01000002.1"/>
</dbReference>
<keyword evidence="1" id="KW-1133">Transmembrane helix</keyword>
<feature type="transmembrane region" description="Helical" evidence="1">
    <location>
        <begin position="96"/>
        <end position="116"/>
    </location>
</feature>
<accession>A0A8J8TTG3</accession>
<feature type="transmembrane region" description="Helical" evidence="1">
    <location>
        <begin position="136"/>
        <end position="156"/>
    </location>
</feature>
<dbReference type="Proteomes" id="UP000766904">
    <property type="component" value="Unassembled WGS sequence"/>
</dbReference>
<dbReference type="AlphaFoldDB" id="A0A8J8TTG3"/>
<dbReference type="OrthoDB" id="157319at2157"/>
<keyword evidence="1" id="KW-0472">Membrane</keyword>
<proteinExistence type="predicted"/>
<comment type="caution">
    <text evidence="2">The sequence shown here is derived from an EMBL/GenBank/DDBJ whole genome shotgun (WGS) entry which is preliminary data.</text>
</comment>
<evidence type="ECO:0000256" key="1">
    <source>
        <dbReference type="SAM" id="Phobius"/>
    </source>
</evidence>
<reference evidence="2" key="1">
    <citation type="submission" date="2017-11" db="EMBL/GenBank/DDBJ databases">
        <authorList>
            <person name="Kajale S.C."/>
            <person name="Sharma A."/>
        </authorList>
    </citation>
    <scope>NUCLEOTIDE SEQUENCE</scope>
    <source>
        <strain evidence="2">LS1_42</strain>
    </source>
</reference>
<organism evidence="2 3">
    <name type="scientific">Natronococcus pandeyae</name>
    <dbReference type="NCBI Taxonomy" id="2055836"/>
    <lineage>
        <taxon>Archaea</taxon>
        <taxon>Methanobacteriati</taxon>
        <taxon>Methanobacteriota</taxon>
        <taxon>Stenosarchaea group</taxon>
        <taxon>Halobacteria</taxon>
        <taxon>Halobacteriales</taxon>
        <taxon>Natrialbaceae</taxon>
        <taxon>Natronococcus</taxon>
    </lineage>
</organism>
<name>A0A8J8TTG3_9EURY</name>
<feature type="transmembrane region" description="Helical" evidence="1">
    <location>
        <begin position="54"/>
        <end position="75"/>
    </location>
</feature>
<keyword evidence="3" id="KW-1185">Reference proteome</keyword>
<sequence length="234" mass="24958">MDETEPIHWRRDADTSRTVRILWSLGVGTFFAAISIIVFWRLFDLAGQTGGRSFLVAALAALIVTTVAVAVSDSAEQHLERLTERLPVSTPASVDRLADAALGAITMGLLIAALMITGRFVSQNELLGGVGAGPFTGLAALTIPLALVALVLASFLRSVGAFDPEDRVIYLYDPDQSIDLDVIEEVSVRKLGDAAIVKLGYAQPDGQYVKGPRRIVVPPHVAREITAAVEASSH</sequence>
<keyword evidence="1" id="KW-0812">Transmembrane</keyword>
<feature type="transmembrane region" description="Helical" evidence="1">
    <location>
        <begin position="21"/>
        <end position="42"/>
    </location>
</feature>
<dbReference type="EMBL" id="PHNJ01000002">
    <property type="protein sequence ID" value="TYL39652.1"/>
    <property type="molecule type" value="Genomic_DNA"/>
</dbReference>
<gene>
    <name evidence="2" type="ORF">CV102_05020</name>
</gene>
<evidence type="ECO:0000313" key="3">
    <source>
        <dbReference type="Proteomes" id="UP000766904"/>
    </source>
</evidence>